<dbReference type="RefSeq" id="XP_064725883.1">
    <property type="nucleotide sequence ID" value="XM_064878315.1"/>
</dbReference>
<evidence type="ECO:0000256" key="1">
    <source>
        <dbReference type="SAM" id="MobiDB-lite"/>
    </source>
</evidence>
<dbReference type="EMBL" id="JAVHJV010000015">
    <property type="protein sequence ID" value="KAK5937793.1"/>
    <property type="molecule type" value="Genomic_DNA"/>
</dbReference>
<comment type="caution">
    <text evidence="2">The sequence shown here is derived from an EMBL/GenBank/DDBJ whole genome shotgun (WGS) entry which is preliminary data.</text>
</comment>
<keyword evidence="3" id="KW-1185">Reference proteome</keyword>
<evidence type="ECO:0000313" key="2">
    <source>
        <dbReference type="EMBL" id="KAK5937793.1"/>
    </source>
</evidence>
<gene>
    <name evidence="2" type="ORF">PMZ80_009922</name>
</gene>
<feature type="region of interest" description="Disordered" evidence="1">
    <location>
        <begin position="309"/>
        <end position="328"/>
    </location>
</feature>
<dbReference type="PANTHER" id="PTHR38790">
    <property type="entry name" value="2EXR DOMAIN-CONTAINING PROTEIN-RELATED"/>
    <property type="match status" value="1"/>
</dbReference>
<sequence length="328" mass="37678">MSTEMSSESLILQAPSGGLEPRSMLLELPAEIRLMVWKFVFSGASLTINKALDYQHLTVILNVVYSQGVLANRFPPHPLCQVNRQTYNETIDVFYQETIIKMDHDVLAPKIQILSFAIFDRLPLITMPSLSQESDSTGTEWMSLTACPNLRHLQLIWKLNMHIDFDPSGALGEHTRNGMQDLILLINLRRPFGLEISIEVVTDGRYDMGWSPQRSSRKFRAIYTPSCGLTFKYKSGVSRMQVYEDSIVHGLALENRDVLLDALPLANVKSCYPHTRYKIMREAIAPERLEAFDRAWEARYGRMQKDIEQKREQMAREVKERQAKRLKG</sequence>
<reference evidence="2 3" key="1">
    <citation type="journal article" date="2023" name="Res Sq">
        <title>Genomic and morphological characterization of Knufia obscura isolated from the Mars 2020 spacecraft assembly facility.</title>
        <authorList>
            <person name="Chander A.M."/>
            <person name="Teixeira M.M."/>
            <person name="Singh N.K."/>
            <person name="Williams M.P."/>
            <person name="Parker C.W."/>
            <person name="Leo P."/>
            <person name="Stajich J.E."/>
            <person name="Torok T."/>
            <person name="Tighe S."/>
            <person name="Mason C.E."/>
            <person name="Venkateswaran K."/>
        </authorList>
    </citation>
    <scope>NUCLEOTIDE SEQUENCE [LARGE SCALE GENOMIC DNA]</scope>
    <source>
        <strain evidence="2 3">CCFEE 5817</strain>
    </source>
</reference>
<dbReference type="Proteomes" id="UP001334248">
    <property type="component" value="Unassembled WGS sequence"/>
</dbReference>
<evidence type="ECO:0000313" key="3">
    <source>
        <dbReference type="Proteomes" id="UP001334248"/>
    </source>
</evidence>
<protein>
    <submittedName>
        <fullName evidence="2">Uncharacterized protein</fullName>
    </submittedName>
</protein>
<name>A0ABR0RC72_9EURO</name>
<accession>A0ABR0RC72</accession>
<organism evidence="2 3">
    <name type="scientific">Knufia obscura</name>
    <dbReference type="NCBI Taxonomy" id="1635080"/>
    <lineage>
        <taxon>Eukaryota</taxon>
        <taxon>Fungi</taxon>
        <taxon>Dikarya</taxon>
        <taxon>Ascomycota</taxon>
        <taxon>Pezizomycotina</taxon>
        <taxon>Eurotiomycetes</taxon>
        <taxon>Chaetothyriomycetidae</taxon>
        <taxon>Chaetothyriales</taxon>
        <taxon>Trichomeriaceae</taxon>
        <taxon>Knufia</taxon>
    </lineage>
</organism>
<proteinExistence type="predicted"/>
<dbReference type="GeneID" id="90003371"/>